<comment type="caution">
    <text evidence="10">The sequence shown here is derived from an EMBL/GenBank/DDBJ whole genome shotgun (WGS) entry which is preliminary data.</text>
</comment>
<dbReference type="Pfam" id="PF08448">
    <property type="entry name" value="PAS_4"/>
    <property type="match status" value="1"/>
</dbReference>
<evidence type="ECO:0000256" key="6">
    <source>
        <dbReference type="ARBA" id="ARBA00022777"/>
    </source>
</evidence>
<dbReference type="PATRIC" id="fig|552518.3.peg.3523"/>
<dbReference type="InterPro" id="IPR011102">
    <property type="entry name" value="Sig_transdc_His_kinase_HWE"/>
</dbReference>
<evidence type="ECO:0000256" key="4">
    <source>
        <dbReference type="ARBA" id="ARBA00022679"/>
    </source>
</evidence>
<keyword evidence="5" id="KW-0547">Nucleotide-binding</keyword>
<evidence type="ECO:0000256" key="7">
    <source>
        <dbReference type="ARBA" id="ARBA00022840"/>
    </source>
</evidence>
<dbReference type="SMART" id="SM00911">
    <property type="entry name" value="HWE_HK"/>
    <property type="match status" value="1"/>
</dbReference>
<dbReference type="PANTHER" id="PTHR41523">
    <property type="entry name" value="TWO-COMPONENT SYSTEM SENSOR PROTEIN"/>
    <property type="match status" value="1"/>
</dbReference>
<keyword evidence="4" id="KW-0808">Transferase</keyword>
<dbReference type="Gene3D" id="3.30.450.20">
    <property type="entry name" value="PAS domain"/>
    <property type="match status" value="1"/>
</dbReference>
<keyword evidence="3" id="KW-0597">Phosphoprotein</keyword>
<keyword evidence="8" id="KW-1133">Transmembrane helix</keyword>
<dbReference type="Gene3D" id="3.30.565.10">
    <property type="entry name" value="Histidine kinase-like ATPase, C-terminal domain"/>
    <property type="match status" value="1"/>
</dbReference>
<dbReference type="AlphaFoldDB" id="A0A0F3IYP6"/>
<dbReference type="Pfam" id="PF07536">
    <property type="entry name" value="HWE_HK"/>
    <property type="match status" value="1"/>
</dbReference>
<evidence type="ECO:0000256" key="3">
    <source>
        <dbReference type="ARBA" id="ARBA00022553"/>
    </source>
</evidence>
<proteinExistence type="predicted"/>
<keyword evidence="6" id="KW-0418">Kinase</keyword>
<feature type="domain" description="Signal transduction histidine kinase HWE region" evidence="9">
    <location>
        <begin position="297"/>
        <end position="379"/>
    </location>
</feature>
<evidence type="ECO:0000256" key="2">
    <source>
        <dbReference type="ARBA" id="ARBA00012438"/>
    </source>
</evidence>
<sequence>MPQAFVDFIDAFLRFASDLGLSAPAALALVQGLSNGILALACFGVAFGILWYANHRKGLAVAYRKTAFSLCIFALACGMDQLLDLLSLWLPTASALFSLATIGVGAVALGAAFALWPRLPKLVTLPSAVDLLEANQRLTADEAARRKLVATLSSFNHELEQRVAARTRELAEAKSRFEAALASSNISMAQQDRELRYTWVHNPPAEQDSLEMIGARPEDIFPSPTAQAIIAAKRTVLETGVAARMEVALPHAGKILWFDERVEPLYQDGDIIGITTVAIDVTRHKLYEQHLQNLLRELSHRSKNLLAIVQGIARQTGTVGQTLPEYLARFSARLQALSGAHELLVNRSWRGVDLRDLVMLEVGGDAATQEARLTITGEVTIVGPEAAQNIALGLHEMASNAYRYGALQSPQGRVTIAWQQIVIEDRPLVELTWVESNGPSVEPPAHGGFGRALLERLVAQALEGTSDLIFAPEGVRWILRFPVNRLGDLE</sequence>
<dbReference type="EC" id="2.7.13.3" evidence="2"/>
<reference evidence="10 11" key="1">
    <citation type="submission" date="2015-03" db="EMBL/GenBank/DDBJ databases">
        <title>Draft genome sequence of Elstera litoralis.</title>
        <authorList>
            <person name="Rahalkar M.C."/>
            <person name="Dhakephalkar P.K."/>
            <person name="Pore S.D."/>
            <person name="Arora P."/>
            <person name="Kapse N.G."/>
            <person name="Pandit P.S."/>
        </authorList>
    </citation>
    <scope>NUCLEOTIDE SEQUENCE [LARGE SCALE GENOMIC DNA]</scope>
    <source>
        <strain evidence="10 11">Dia-1</strain>
    </source>
</reference>
<dbReference type="Proteomes" id="UP000033774">
    <property type="component" value="Unassembled WGS sequence"/>
</dbReference>
<feature type="transmembrane region" description="Helical" evidence="8">
    <location>
        <begin position="96"/>
        <end position="116"/>
    </location>
</feature>
<dbReference type="PANTHER" id="PTHR41523:SF7">
    <property type="entry name" value="HISTIDINE KINASE"/>
    <property type="match status" value="1"/>
</dbReference>
<name>A0A0F3IYP6_9PROT</name>
<keyword evidence="8" id="KW-0812">Transmembrane</keyword>
<evidence type="ECO:0000313" key="11">
    <source>
        <dbReference type="Proteomes" id="UP000033774"/>
    </source>
</evidence>
<dbReference type="RefSeq" id="WP_045774580.1">
    <property type="nucleotide sequence ID" value="NZ_LAJY01000056.1"/>
</dbReference>
<organism evidence="10 11">
    <name type="scientific">Elstera litoralis</name>
    <dbReference type="NCBI Taxonomy" id="552518"/>
    <lineage>
        <taxon>Bacteria</taxon>
        <taxon>Pseudomonadati</taxon>
        <taxon>Pseudomonadota</taxon>
        <taxon>Alphaproteobacteria</taxon>
        <taxon>Rhodospirillales</taxon>
        <taxon>Rhodospirillaceae</taxon>
        <taxon>Elstera</taxon>
    </lineage>
</organism>
<feature type="transmembrane region" description="Helical" evidence="8">
    <location>
        <begin position="36"/>
        <end position="54"/>
    </location>
</feature>
<dbReference type="InterPro" id="IPR000014">
    <property type="entry name" value="PAS"/>
</dbReference>
<dbReference type="NCBIfam" id="TIGR00229">
    <property type="entry name" value="sensory_box"/>
    <property type="match status" value="1"/>
</dbReference>
<keyword evidence="7" id="KW-0067">ATP-binding</keyword>
<evidence type="ECO:0000259" key="9">
    <source>
        <dbReference type="SMART" id="SM00911"/>
    </source>
</evidence>
<feature type="transmembrane region" description="Helical" evidence="8">
    <location>
        <begin position="66"/>
        <end position="90"/>
    </location>
</feature>
<dbReference type="OrthoDB" id="341208at2"/>
<keyword evidence="8" id="KW-0472">Membrane</keyword>
<dbReference type="InterPro" id="IPR013656">
    <property type="entry name" value="PAS_4"/>
</dbReference>
<dbReference type="EMBL" id="LAJY01000056">
    <property type="protein sequence ID" value="KJV10719.1"/>
    <property type="molecule type" value="Genomic_DNA"/>
</dbReference>
<evidence type="ECO:0000256" key="8">
    <source>
        <dbReference type="SAM" id="Phobius"/>
    </source>
</evidence>
<dbReference type="GO" id="GO:0004673">
    <property type="term" value="F:protein histidine kinase activity"/>
    <property type="evidence" value="ECO:0007669"/>
    <property type="project" value="UniProtKB-EC"/>
</dbReference>
<keyword evidence="11" id="KW-1185">Reference proteome</keyword>
<gene>
    <name evidence="10" type="ORF">VZ95_03095</name>
</gene>
<evidence type="ECO:0000313" key="10">
    <source>
        <dbReference type="EMBL" id="KJV10719.1"/>
    </source>
</evidence>
<accession>A0A0F3IYP6</accession>
<dbReference type="GO" id="GO:0005524">
    <property type="term" value="F:ATP binding"/>
    <property type="evidence" value="ECO:0007669"/>
    <property type="project" value="UniProtKB-KW"/>
</dbReference>
<dbReference type="InterPro" id="IPR035965">
    <property type="entry name" value="PAS-like_dom_sf"/>
</dbReference>
<dbReference type="InterPro" id="IPR036890">
    <property type="entry name" value="HATPase_C_sf"/>
</dbReference>
<evidence type="ECO:0000256" key="1">
    <source>
        <dbReference type="ARBA" id="ARBA00000085"/>
    </source>
</evidence>
<dbReference type="SUPFAM" id="SSF55785">
    <property type="entry name" value="PYP-like sensor domain (PAS domain)"/>
    <property type="match status" value="1"/>
</dbReference>
<comment type="catalytic activity">
    <reaction evidence="1">
        <text>ATP + protein L-histidine = ADP + protein N-phospho-L-histidine.</text>
        <dbReference type="EC" id="2.7.13.3"/>
    </reaction>
</comment>
<protein>
    <recommendedName>
        <fullName evidence="2">histidine kinase</fullName>
        <ecNumber evidence="2">2.7.13.3</ecNumber>
    </recommendedName>
</protein>
<evidence type="ECO:0000256" key="5">
    <source>
        <dbReference type="ARBA" id="ARBA00022741"/>
    </source>
</evidence>